<dbReference type="RefSeq" id="WP_147759101.1">
    <property type="nucleotide sequence ID" value="NZ_SAXT01000007.1"/>
</dbReference>
<evidence type="ECO:0000259" key="1">
    <source>
        <dbReference type="Pfam" id="PF12682"/>
    </source>
</evidence>
<organism evidence="2 3">
    <name type="scientific">Brachyspira aalborgi</name>
    <dbReference type="NCBI Taxonomy" id="29522"/>
    <lineage>
        <taxon>Bacteria</taxon>
        <taxon>Pseudomonadati</taxon>
        <taxon>Spirochaetota</taxon>
        <taxon>Spirochaetia</taxon>
        <taxon>Brachyspirales</taxon>
        <taxon>Brachyspiraceae</taxon>
        <taxon>Brachyspira</taxon>
    </lineage>
</organism>
<evidence type="ECO:0000313" key="2">
    <source>
        <dbReference type="EMBL" id="TXJ10964.1"/>
    </source>
</evidence>
<dbReference type="PANTHER" id="PTHR39201">
    <property type="entry name" value="EXPORTED PROTEIN-RELATED"/>
    <property type="match status" value="1"/>
</dbReference>
<proteinExistence type="predicted"/>
<dbReference type="Gene3D" id="3.40.50.360">
    <property type="match status" value="1"/>
</dbReference>
<comment type="caution">
    <text evidence="2">The sequence shown here is derived from an EMBL/GenBank/DDBJ whole genome shotgun (WGS) entry which is preliminary data.</text>
</comment>
<dbReference type="InterPro" id="IPR029039">
    <property type="entry name" value="Flavoprotein-like_sf"/>
</dbReference>
<gene>
    <name evidence="2" type="ORF">EPJ80_11580</name>
</gene>
<accession>A0A5C8CBC1</accession>
<sequence length="237" mass="26956">MKSKLNIIFIIFTMILVACSNSNNEEKTIEFLEAEENLNSNIEEIEELAFAQNAGKKILIAYFTWADNTFVADPSSVDINATTSASVLPPGDAGLIARWIQEETGGDLFSIITENKYSSDYDECLNKARQERDNNERPRLVGRVNNMNDYDVIFLGFPNWWYTCPMAVFTFLESYNFLGKTIIPFCAHGTGGLSRTVRDIRRTLPNNVKVLDAIGVYRPEVRNSRNRIINWVKGLDY</sequence>
<dbReference type="SUPFAM" id="SSF52218">
    <property type="entry name" value="Flavoproteins"/>
    <property type="match status" value="1"/>
</dbReference>
<name>A0A5C8CBC1_9SPIR</name>
<dbReference type="PROSITE" id="PS51257">
    <property type="entry name" value="PROKAR_LIPOPROTEIN"/>
    <property type="match status" value="1"/>
</dbReference>
<dbReference type="Pfam" id="PF12682">
    <property type="entry name" value="Flavodoxin_4"/>
    <property type="match status" value="1"/>
</dbReference>
<dbReference type="PANTHER" id="PTHR39201:SF1">
    <property type="entry name" value="FLAVODOXIN-LIKE DOMAIN-CONTAINING PROTEIN"/>
    <property type="match status" value="1"/>
</dbReference>
<evidence type="ECO:0000313" key="3">
    <source>
        <dbReference type="Proteomes" id="UP000325116"/>
    </source>
</evidence>
<dbReference type="AlphaFoldDB" id="A0A5C8CBC1"/>
<dbReference type="InterPro" id="IPR008254">
    <property type="entry name" value="Flavodoxin/NO_synth"/>
</dbReference>
<reference evidence="2 3" key="1">
    <citation type="journal article" date="1992" name="Lakartidningen">
        <title>[Penicillin V and not amoxicillin is the first choice preparation in acute otitis].</title>
        <authorList>
            <person name="Kamme C."/>
            <person name="Lundgren K."/>
            <person name="Prellner K."/>
        </authorList>
    </citation>
    <scope>NUCLEOTIDE SEQUENCE [LARGE SCALE GENOMIC DNA]</scope>
    <source>
        <strain evidence="2 3">W1</strain>
    </source>
</reference>
<dbReference type="Proteomes" id="UP000325116">
    <property type="component" value="Unassembled WGS sequence"/>
</dbReference>
<dbReference type="GO" id="GO:0010181">
    <property type="term" value="F:FMN binding"/>
    <property type="evidence" value="ECO:0007669"/>
    <property type="project" value="InterPro"/>
</dbReference>
<feature type="domain" description="Flavodoxin-like" evidence="1">
    <location>
        <begin position="96"/>
        <end position="209"/>
    </location>
</feature>
<dbReference type="EMBL" id="SAXT01000007">
    <property type="protein sequence ID" value="TXJ10964.1"/>
    <property type="molecule type" value="Genomic_DNA"/>
</dbReference>
<protein>
    <submittedName>
        <fullName evidence="2">Flavodoxin</fullName>
    </submittedName>
</protein>